<keyword evidence="9" id="KW-1185">Reference proteome</keyword>
<sequence>MITAKSYFSGAGGMDLGMLEAGIDILESFEIDKTACETLRMNFNHKVNESDITKITVLDQQDADVYIGTFPCTKYSRIADIHGTRTGDDLFLHFFRHVALAQPEVYIVENVPGMKKFQVVMECLTRLPNYYVRVECPVNANMWLPQERKRLIVIGTKKPFNHLRYPECKPVRMKDIIDVGIEVYAPDYVQRRLNGAYRDKPIITELDGIAPTCVAHYSKDRSTRLINDGKSIRPYSVLEYGRLQGFPKWFRFAGTDNDAYKQIGNAVPVDMGIWIGKEIRRYFNHYTKTA</sequence>
<evidence type="ECO:0000256" key="2">
    <source>
        <dbReference type="ARBA" id="ARBA00022603"/>
    </source>
</evidence>
<dbReference type="Pfam" id="PF00145">
    <property type="entry name" value="DNA_methylase"/>
    <property type="match status" value="2"/>
</dbReference>
<evidence type="ECO:0000256" key="7">
    <source>
        <dbReference type="RuleBase" id="RU000416"/>
    </source>
</evidence>
<comment type="caution">
    <text evidence="8">The sequence shown here is derived from an EMBL/GenBank/DDBJ whole genome shotgun (WGS) entry which is preliminary data.</text>
</comment>
<dbReference type="EC" id="2.1.1.37" evidence="1"/>
<dbReference type="PROSITE" id="PS51679">
    <property type="entry name" value="SAM_MT_C5"/>
    <property type="match status" value="1"/>
</dbReference>
<dbReference type="RefSeq" id="WP_389364893.1">
    <property type="nucleotide sequence ID" value="NZ_JBIACK010000021.1"/>
</dbReference>
<evidence type="ECO:0000313" key="9">
    <source>
        <dbReference type="Proteomes" id="UP001601059"/>
    </source>
</evidence>
<dbReference type="NCBIfam" id="TIGR00675">
    <property type="entry name" value="dcm"/>
    <property type="match status" value="1"/>
</dbReference>
<proteinExistence type="inferred from homology"/>
<evidence type="ECO:0000256" key="4">
    <source>
        <dbReference type="ARBA" id="ARBA00022691"/>
    </source>
</evidence>
<keyword evidence="2 6" id="KW-0489">Methyltransferase</keyword>
<reference evidence="8 9" key="1">
    <citation type="submission" date="2024-08" db="EMBL/GenBank/DDBJ databases">
        <title>Two novel Cytobacillus novel species.</title>
        <authorList>
            <person name="Liu G."/>
        </authorList>
    </citation>
    <scope>NUCLEOTIDE SEQUENCE [LARGE SCALE GENOMIC DNA]</scope>
    <source>
        <strain evidence="8 9">FJAT-54145</strain>
    </source>
</reference>
<dbReference type="Gene3D" id="3.40.50.150">
    <property type="entry name" value="Vaccinia Virus protein VP39"/>
    <property type="match status" value="1"/>
</dbReference>
<keyword evidence="3 6" id="KW-0808">Transferase</keyword>
<keyword evidence="4 6" id="KW-0949">S-adenosyl-L-methionine</keyword>
<keyword evidence="5" id="KW-0680">Restriction system</keyword>
<evidence type="ECO:0000256" key="5">
    <source>
        <dbReference type="ARBA" id="ARBA00022747"/>
    </source>
</evidence>
<gene>
    <name evidence="8" type="ORF">ACFYKX_25555</name>
</gene>
<dbReference type="Gene3D" id="3.90.120.10">
    <property type="entry name" value="DNA Methylase, subunit A, domain 2"/>
    <property type="match status" value="1"/>
</dbReference>
<dbReference type="InterPro" id="IPR001525">
    <property type="entry name" value="C5_MeTfrase"/>
</dbReference>
<dbReference type="PANTHER" id="PTHR10629:SF52">
    <property type="entry name" value="DNA (CYTOSINE-5)-METHYLTRANSFERASE 1"/>
    <property type="match status" value="1"/>
</dbReference>
<dbReference type="InterPro" id="IPR029063">
    <property type="entry name" value="SAM-dependent_MTases_sf"/>
</dbReference>
<dbReference type="InterPro" id="IPR050390">
    <property type="entry name" value="C5-Methyltransferase"/>
</dbReference>
<dbReference type="InterPro" id="IPR031303">
    <property type="entry name" value="C5_meth_CS"/>
</dbReference>
<organism evidence="8 9">
    <name type="scientific">Cytobacillus spartinae</name>
    <dbReference type="NCBI Taxonomy" id="3299023"/>
    <lineage>
        <taxon>Bacteria</taxon>
        <taxon>Bacillati</taxon>
        <taxon>Bacillota</taxon>
        <taxon>Bacilli</taxon>
        <taxon>Bacillales</taxon>
        <taxon>Bacillaceae</taxon>
        <taxon>Cytobacillus</taxon>
    </lineage>
</organism>
<dbReference type="SUPFAM" id="SSF53335">
    <property type="entry name" value="S-adenosyl-L-methionine-dependent methyltransferases"/>
    <property type="match status" value="1"/>
</dbReference>
<dbReference type="GO" id="GO:0032259">
    <property type="term" value="P:methylation"/>
    <property type="evidence" value="ECO:0007669"/>
    <property type="project" value="UniProtKB-KW"/>
</dbReference>
<dbReference type="PANTHER" id="PTHR10629">
    <property type="entry name" value="CYTOSINE-SPECIFIC METHYLTRANSFERASE"/>
    <property type="match status" value="1"/>
</dbReference>
<evidence type="ECO:0000256" key="3">
    <source>
        <dbReference type="ARBA" id="ARBA00022679"/>
    </source>
</evidence>
<name>A0ABW6KM32_9BACI</name>
<dbReference type="EMBL" id="JBIACK010000021">
    <property type="protein sequence ID" value="MFE8703943.1"/>
    <property type="molecule type" value="Genomic_DNA"/>
</dbReference>
<evidence type="ECO:0000313" key="8">
    <source>
        <dbReference type="EMBL" id="MFE8703943.1"/>
    </source>
</evidence>
<dbReference type="PROSITE" id="PS00095">
    <property type="entry name" value="C5_MTASE_2"/>
    <property type="match status" value="1"/>
</dbReference>
<dbReference type="GO" id="GO:0003886">
    <property type="term" value="F:DNA (cytosine-5-)-methyltransferase activity"/>
    <property type="evidence" value="ECO:0007669"/>
    <property type="project" value="UniProtKB-EC"/>
</dbReference>
<comment type="similarity">
    <text evidence="6 7">Belongs to the class I-like SAM-binding methyltransferase superfamily. C5-methyltransferase family.</text>
</comment>
<feature type="active site" evidence="6">
    <location>
        <position position="72"/>
    </location>
</feature>
<dbReference type="Proteomes" id="UP001601059">
    <property type="component" value="Unassembled WGS sequence"/>
</dbReference>
<evidence type="ECO:0000256" key="1">
    <source>
        <dbReference type="ARBA" id="ARBA00011975"/>
    </source>
</evidence>
<protein>
    <recommendedName>
        <fullName evidence="1">DNA (cytosine-5-)-methyltransferase</fullName>
        <ecNumber evidence="1">2.1.1.37</ecNumber>
    </recommendedName>
</protein>
<accession>A0ABW6KM32</accession>
<evidence type="ECO:0000256" key="6">
    <source>
        <dbReference type="PROSITE-ProRule" id="PRU01016"/>
    </source>
</evidence>
<dbReference type="PRINTS" id="PR00105">
    <property type="entry name" value="C5METTRFRASE"/>
</dbReference>